<dbReference type="CDD" id="cd00592">
    <property type="entry name" value="HTH_MerR-like"/>
    <property type="match status" value="1"/>
</dbReference>
<keyword evidence="3" id="KW-0804">Transcription</keyword>
<feature type="domain" description="HTH merR-type" evidence="4">
    <location>
        <begin position="12"/>
        <end position="60"/>
    </location>
</feature>
<evidence type="ECO:0000259" key="4">
    <source>
        <dbReference type="PROSITE" id="PS50937"/>
    </source>
</evidence>
<organism evidence="5 6">
    <name type="scientific">Leptolinea tardivitalis</name>
    <dbReference type="NCBI Taxonomy" id="229920"/>
    <lineage>
        <taxon>Bacteria</taxon>
        <taxon>Bacillati</taxon>
        <taxon>Chloroflexota</taxon>
        <taxon>Anaerolineae</taxon>
        <taxon>Anaerolineales</taxon>
        <taxon>Anaerolineaceae</taxon>
        <taxon>Leptolinea</taxon>
    </lineage>
</organism>
<dbReference type="GO" id="GO:0003677">
    <property type="term" value="F:DNA binding"/>
    <property type="evidence" value="ECO:0007669"/>
    <property type="project" value="UniProtKB-KW"/>
</dbReference>
<dbReference type="InterPro" id="IPR009061">
    <property type="entry name" value="DNA-bd_dom_put_sf"/>
</dbReference>
<keyword evidence="6" id="KW-1185">Reference proteome</keyword>
<dbReference type="STRING" id="229920.ADM99_07475"/>
<comment type="caution">
    <text evidence="5">The sequence shown here is derived from an EMBL/GenBank/DDBJ whole genome shotgun (WGS) entry which is preliminary data.</text>
</comment>
<gene>
    <name evidence="5" type="ORF">ADM99_07475</name>
</gene>
<evidence type="ECO:0000256" key="1">
    <source>
        <dbReference type="ARBA" id="ARBA00023015"/>
    </source>
</evidence>
<sequence>MSKNPSPYLTRYYKTSDLARAVGVHENTVRRYVDWGLLPPVERAPNGYRRFTQRHLDCLRLDRLVMGGDYPGRSIRQSAFLVIQSAVKDDWGGALELSYNHLALVHAEQAQANAAVELLERWVQGSGAETGGKLLRIGEVSKLLGVSHDVLRNWERNGLLEVPRQENNAYRLYGPNEISRLRVIRMLAKAGYSLMAILRMLLQLDRGDTRNLRKVLDTPQPDEDVYMASDRWLSTLVAEEKRAREMITLTESVIQSRLDAHG</sequence>
<evidence type="ECO:0000256" key="2">
    <source>
        <dbReference type="ARBA" id="ARBA00023125"/>
    </source>
</evidence>
<reference evidence="5 6" key="1">
    <citation type="submission" date="2015-07" db="EMBL/GenBank/DDBJ databases">
        <title>Genome sequence of Leptolinea tardivitalis DSM 16556.</title>
        <authorList>
            <person name="Hemp J."/>
            <person name="Ward L.M."/>
            <person name="Pace L.A."/>
            <person name="Fischer W.W."/>
        </authorList>
    </citation>
    <scope>NUCLEOTIDE SEQUENCE [LARGE SCALE GENOMIC DNA]</scope>
    <source>
        <strain evidence="5 6">YMTK-2</strain>
    </source>
</reference>
<dbReference type="Gene3D" id="1.10.1660.10">
    <property type="match status" value="2"/>
</dbReference>
<dbReference type="SUPFAM" id="SSF46955">
    <property type="entry name" value="Putative DNA-binding domain"/>
    <property type="match status" value="2"/>
</dbReference>
<keyword evidence="1" id="KW-0805">Transcription regulation</keyword>
<dbReference type="PRINTS" id="PR00040">
    <property type="entry name" value="HTHMERR"/>
</dbReference>
<dbReference type="PROSITE" id="PS50937">
    <property type="entry name" value="HTH_MERR_2"/>
    <property type="match status" value="2"/>
</dbReference>
<accession>A0A0P6XTX8</accession>
<evidence type="ECO:0000256" key="3">
    <source>
        <dbReference type="ARBA" id="ARBA00023163"/>
    </source>
</evidence>
<dbReference type="InterPro" id="IPR047057">
    <property type="entry name" value="MerR_fam"/>
</dbReference>
<evidence type="ECO:0000313" key="5">
    <source>
        <dbReference type="EMBL" id="KPL72880.1"/>
    </source>
</evidence>
<dbReference type="EMBL" id="LGCK01000007">
    <property type="protein sequence ID" value="KPL72880.1"/>
    <property type="molecule type" value="Genomic_DNA"/>
</dbReference>
<dbReference type="Proteomes" id="UP000050430">
    <property type="component" value="Unassembled WGS sequence"/>
</dbReference>
<dbReference type="InterPro" id="IPR000551">
    <property type="entry name" value="MerR-type_HTH_dom"/>
</dbReference>
<dbReference type="Pfam" id="PF13411">
    <property type="entry name" value="MerR_1"/>
    <property type="match status" value="2"/>
</dbReference>
<protein>
    <recommendedName>
        <fullName evidence="4">HTH merR-type domain-containing protein</fullName>
    </recommendedName>
</protein>
<dbReference type="PROSITE" id="PS00552">
    <property type="entry name" value="HTH_MERR_1"/>
    <property type="match status" value="1"/>
</dbReference>
<dbReference type="AlphaFoldDB" id="A0A0P6XTX8"/>
<dbReference type="GO" id="GO:0003700">
    <property type="term" value="F:DNA-binding transcription factor activity"/>
    <property type="evidence" value="ECO:0007669"/>
    <property type="project" value="InterPro"/>
</dbReference>
<dbReference type="PANTHER" id="PTHR30204:SF94">
    <property type="entry name" value="HEAVY METAL-DEPENDENT TRANSCRIPTIONAL REGULATOR HI_0293-RELATED"/>
    <property type="match status" value="1"/>
</dbReference>
<evidence type="ECO:0000313" key="6">
    <source>
        <dbReference type="Proteomes" id="UP000050430"/>
    </source>
</evidence>
<feature type="domain" description="HTH merR-type" evidence="4">
    <location>
        <begin position="134"/>
        <end position="203"/>
    </location>
</feature>
<dbReference type="PATRIC" id="fig|229920.5.peg.1466"/>
<keyword evidence="2" id="KW-0238">DNA-binding</keyword>
<dbReference type="PANTHER" id="PTHR30204">
    <property type="entry name" value="REDOX-CYCLING DRUG-SENSING TRANSCRIPTIONAL ACTIVATOR SOXR"/>
    <property type="match status" value="1"/>
</dbReference>
<proteinExistence type="predicted"/>
<name>A0A0P6XTX8_9CHLR</name>
<dbReference type="SMART" id="SM00422">
    <property type="entry name" value="HTH_MERR"/>
    <property type="match status" value="2"/>
</dbReference>